<dbReference type="Proteomes" id="UP000504636">
    <property type="component" value="Unplaced"/>
</dbReference>
<keyword evidence="2" id="KW-1185">Reference proteome</keyword>
<reference evidence="3" key="2">
    <citation type="submission" date="2020-04" db="EMBL/GenBank/DDBJ databases">
        <authorList>
            <consortium name="NCBI Genome Project"/>
        </authorList>
    </citation>
    <scope>NUCLEOTIDE SEQUENCE</scope>
    <source>
        <strain evidence="3">CBS 304.34</strain>
    </source>
</reference>
<gene>
    <name evidence="1 3" type="ORF">BDZ99DRAFT_528464</name>
</gene>
<dbReference type="RefSeq" id="XP_033568318.1">
    <property type="nucleotide sequence ID" value="XM_033726373.1"/>
</dbReference>
<evidence type="ECO:0000313" key="2">
    <source>
        <dbReference type="Proteomes" id="UP000504636"/>
    </source>
</evidence>
<dbReference type="AlphaFoldDB" id="A0A6A6Y026"/>
<dbReference type="EMBL" id="MU003731">
    <property type="protein sequence ID" value="KAF2801354.1"/>
    <property type="molecule type" value="Genomic_DNA"/>
</dbReference>
<protein>
    <submittedName>
        <fullName evidence="1 3">Uncharacterized protein</fullName>
    </submittedName>
</protein>
<reference evidence="1 3" key="1">
    <citation type="journal article" date="2020" name="Stud. Mycol.">
        <title>101 Dothideomycetes genomes: a test case for predicting lifestyles and emergence of pathogens.</title>
        <authorList>
            <person name="Haridas S."/>
            <person name="Albert R."/>
            <person name="Binder M."/>
            <person name="Bloem J."/>
            <person name="Labutti K."/>
            <person name="Salamov A."/>
            <person name="Andreopoulos B."/>
            <person name="Baker S."/>
            <person name="Barry K."/>
            <person name="Bills G."/>
            <person name="Bluhm B."/>
            <person name="Cannon C."/>
            <person name="Castanera R."/>
            <person name="Culley D."/>
            <person name="Daum C."/>
            <person name="Ezra D."/>
            <person name="Gonzalez J."/>
            <person name="Henrissat B."/>
            <person name="Kuo A."/>
            <person name="Liang C."/>
            <person name="Lipzen A."/>
            <person name="Lutzoni F."/>
            <person name="Magnuson J."/>
            <person name="Mondo S."/>
            <person name="Nolan M."/>
            <person name="Ohm R."/>
            <person name="Pangilinan J."/>
            <person name="Park H.-J."/>
            <person name="Ramirez L."/>
            <person name="Alfaro M."/>
            <person name="Sun H."/>
            <person name="Tritt A."/>
            <person name="Yoshinaga Y."/>
            <person name="Zwiers L.-H."/>
            <person name="Turgeon B."/>
            <person name="Goodwin S."/>
            <person name="Spatafora J."/>
            <person name="Crous P."/>
            <person name="Grigoriev I."/>
        </authorList>
    </citation>
    <scope>NUCLEOTIDE SEQUENCE</scope>
    <source>
        <strain evidence="1 3">CBS 304.34</strain>
    </source>
</reference>
<organism evidence="1">
    <name type="scientific">Mytilinidion resinicola</name>
    <dbReference type="NCBI Taxonomy" id="574789"/>
    <lineage>
        <taxon>Eukaryota</taxon>
        <taxon>Fungi</taxon>
        <taxon>Dikarya</taxon>
        <taxon>Ascomycota</taxon>
        <taxon>Pezizomycotina</taxon>
        <taxon>Dothideomycetes</taxon>
        <taxon>Pleosporomycetidae</taxon>
        <taxon>Mytilinidiales</taxon>
        <taxon>Mytilinidiaceae</taxon>
        <taxon>Mytilinidion</taxon>
    </lineage>
</organism>
<evidence type="ECO:0000313" key="1">
    <source>
        <dbReference type="EMBL" id="KAF2801354.1"/>
    </source>
</evidence>
<evidence type="ECO:0000313" key="3">
    <source>
        <dbReference type="RefSeq" id="XP_033568318.1"/>
    </source>
</evidence>
<sequence>MAPFSSRRKFVVDLEDEELPDVEWESEFHPADVTRPQAKAVVDSAPFLNSVTAVDLPHSPFAKYLTSYVDFVNAVFSHEISQACSKGMPSTKLGDGYQGDCTTLMTMDTRLLHSIIKGDLARQYRQNATIKLILDNLWTNGQSAIPILHLFYMNTLSSIRLQRYCSQNSYNFHSIAYQIDTAFPSIEWDRSWSNHGRRQYMENFQARRVSIRAKEVKLFCNKLDLHIKNESCEDHPLREIGYPEDADG</sequence>
<reference evidence="3" key="3">
    <citation type="submission" date="2025-04" db="UniProtKB">
        <authorList>
            <consortium name="RefSeq"/>
        </authorList>
    </citation>
    <scope>IDENTIFICATION</scope>
    <source>
        <strain evidence="3">CBS 304.34</strain>
    </source>
</reference>
<name>A0A6A6Y026_9PEZI</name>
<dbReference type="GeneID" id="54467266"/>
<accession>A0A6A6Y026</accession>
<proteinExistence type="predicted"/>